<dbReference type="PRINTS" id="PR00421">
    <property type="entry name" value="THIOREDOXIN"/>
</dbReference>
<dbReference type="SUPFAM" id="SSF52833">
    <property type="entry name" value="Thioredoxin-like"/>
    <property type="match status" value="1"/>
</dbReference>
<dbReference type="InterPro" id="IPR013766">
    <property type="entry name" value="Thioredoxin_domain"/>
</dbReference>
<dbReference type="CDD" id="cd02947">
    <property type="entry name" value="TRX_family"/>
    <property type="match status" value="1"/>
</dbReference>
<proteinExistence type="inferred from homology"/>
<evidence type="ECO:0000313" key="5">
    <source>
        <dbReference type="Proteomes" id="UP000800092"/>
    </source>
</evidence>
<comment type="similarity">
    <text evidence="1">Belongs to the thioredoxin family.</text>
</comment>
<dbReference type="Gene3D" id="3.40.30.10">
    <property type="entry name" value="Glutaredoxin"/>
    <property type="match status" value="1"/>
</dbReference>
<evidence type="ECO:0000259" key="3">
    <source>
        <dbReference type="PROSITE" id="PS51352"/>
    </source>
</evidence>
<dbReference type="InterPro" id="IPR017937">
    <property type="entry name" value="Thioredoxin_CS"/>
</dbReference>
<dbReference type="Pfam" id="PF00085">
    <property type="entry name" value="Thioredoxin"/>
    <property type="match status" value="1"/>
</dbReference>
<dbReference type="AlphaFoldDB" id="A0A6A6GZW2"/>
<sequence length="211" mass="21397">MPSPGSITEIASSKQLSTLLSSHTTTILDFHAPWCGPCHTIAPLFSSLATQHATPQRLAFAKVDVDAQPDIARQYGVSAMPTFLVVGRSGGVKDTIRGANPGALKAAVEKAAREAKSGAPGGGAGGAAFQSKGRTLGSATASSRQVGGGGGLESWMRGFRTGMGSGSGTVGRGGFVETIVRFLGLYFTTLLSLDAGAAAEASPFSVKNKGR</sequence>
<dbReference type="InterPro" id="IPR036249">
    <property type="entry name" value="Thioredoxin-like_sf"/>
</dbReference>
<feature type="domain" description="Thioredoxin" evidence="3">
    <location>
        <begin position="1"/>
        <end position="113"/>
    </location>
</feature>
<dbReference type="EMBL" id="ML991828">
    <property type="protein sequence ID" value="KAF2231315.1"/>
    <property type="molecule type" value="Genomic_DNA"/>
</dbReference>
<accession>A0A6A6GZW2</accession>
<name>A0A6A6GZW2_VIRVR</name>
<organism evidence="4 5">
    <name type="scientific">Viridothelium virens</name>
    <name type="common">Speckled blister lichen</name>
    <name type="synonym">Trypethelium virens</name>
    <dbReference type="NCBI Taxonomy" id="1048519"/>
    <lineage>
        <taxon>Eukaryota</taxon>
        <taxon>Fungi</taxon>
        <taxon>Dikarya</taxon>
        <taxon>Ascomycota</taxon>
        <taxon>Pezizomycotina</taxon>
        <taxon>Dothideomycetes</taxon>
        <taxon>Dothideomycetes incertae sedis</taxon>
        <taxon>Trypetheliales</taxon>
        <taxon>Trypetheliaceae</taxon>
        <taxon>Viridothelium</taxon>
    </lineage>
</organism>
<evidence type="ECO:0000313" key="4">
    <source>
        <dbReference type="EMBL" id="KAF2231315.1"/>
    </source>
</evidence>
<dbReference type="Proteomes" id="UP000800092">
    <property type="component" value="Unassembled WGS sequence"/>
</dbReference>
<dbReference type="PROSITE" id="PS51352">
    <property type="entry name" value="THIOREDOXIN_2"/>
    <property type="match status" value="1"/>
</dbReference>
<evidence type="ECO:0000256" key="2">
    <source>
        <dbReference type="ARBA" id="ARBA00023157"/>
    </source>
</evidence>
<evidence type="ECO:0000256" key="1">
    <source>
        <dbReference type="ARBA" id="ARBA00008987"/>
    </source>
</evidence>
<dbReference type="PROSITE" id="PS00194">
    <property type="entry name" value="THIOREDOXIN_1"/>
    <property type="match status" value="1"/>
</dbReference>
<protein>
    <submittedName>
        <fullName evidence="4">Thioredoxin-like protein</fullName>
    </submittedName>
</protein>
<dbReference type="OrthoDB" id="19690at2759"/>
<reference evidence="4" key="1">
    <citation type="journal article" date="2020" name="Stud. Mycol.">
        <title>101 Dothideomycetes genomes: a test case for predicting lifestyles and emergence of pathogens.</title>
        <authorList>
            <person name="Haridas S."/>
            <person name="Albert R."/>
            <person name="Binder M."/>
            <person name="Bloem J."/>
            <person name="Labutti K."/>
            <person name="Salamov A."/>
            <person name="Andreopoulos B."/>
            <person name="Baker S."/>
            <person name="Barry K."/>
            <person name="Bills G."/>
            <person name="Bluhm B."/>
            <person name="Cannon C."/>
            <person name="Castanera R."/>
            <person name="Culley D."/>
            <person name="Daum C."/>
            <person name="Ezra D."/>
            <person name="Gonzalez J."/>
            <person name="Henrissat B."/>
            <person name="Kuo A."/>
            <person name="Liang C."/>
            <person name="Lipzen A."/>
            <person name="Lutzoni F."/>
            <person name="Magnuson J."/>
            <person name="Mondo S."/>
            <person name="Nolan M."/>
            <person name="Ohm R."/>
            <person name="Pangilinan J."/>
            <person name="Park H.-J."/>
            <person name="Ramirez L."/>
            <person name="Alfaro M."/>
            <person name="Sun H."/>
            <person name="Tritt A."/>
            <person name="Yoshinaga Y."/>
            <person name="Zwiers L.-H."/>
            <person name="Turgeon B."/>
            <person name="Goodwin S."/>
            <person name="Spatafora J."/>
            <person name="Crous P."/>
            <person name="Grigoriev I."/>
        </authorList>
    </citation>
    <scope>NUCLEOTIDE SEQUENCE</scope>
    <source>
        <strain evidence="4">Tuck. ex Michener</strain>
    </source>
</reference>
<keyword evidence="5" id="KW-1185">Reference proteome</keyword>
<keyword evidence="2" id="KW-1015">Disulfide bond</keyword>
<gene>
    <name evidence="4" type="ORF">EV356DRAFT_507066</name>
</gene>
<dbReference type="PANTHER" id="PTHR46115">
    <property type="entry name" value="THIOREDOXIN-LIKE PROTEIN 1"/>
    <property type="match status" value="1"/>
</dbReference>